<organism evidence="1 2">
    <name type="scientific">Cylicostephanus goldi</name>
    <name type="common">Nematode worm</name>
    <dbReference type="NCBI Taxonomy" id="71465"/>
    <lineage>
        <taxon>Eukaryota</taxon>
        <taxon>Metazoa</taxon>
        <taxon>Ecdysozoa</taxon>
        <taxon>Nematoda</taxon>
        <taxon>Chromadorea</taxon>
        <taxon>Rhabditida</taxon>
        <taxon>Rhabditina</taxon>
        <taxon>Rhabditomorpha</taxon>
        <taxon>Strongyloidea</taxon>
        <taxon>Strongylidae</taxon>
        <taxon>Cylicostephanus</taxon>
    </lineage>
</organism>
<name>A0A3P7MWU4_CYLGO</name>
<dbReference type="Proteomes" id="UP000271889">
    <property type="component" value="Unassembled WGS sequence"/>
</dbReference>
<reference evidence="1 2" key="1">
    <citation type="submission" date="2018-11" db="EMBL/GenBank/DDBJ databases">
        <authorList>
            <consortium name="Pathogen Informatics"/>
        </authorList>
    </citation>
    <scope>NUCLEOTIDE SEQUENCE [LARGE SCALE GENOMIC DNA]</scope>
</reference>
<accession>A0A3P7MWU4</accession>
<evidence type="ECO:0000313" key="1">
    <source>
        <dbReference type="EMBL" id="VDN28463.1"/>
    </source>
</evidence>
<dbReference type="EMBL" id="UYRV01113788">
    <property type="protein sequence ID" value="VDN28463.1"/>
    <property type="molecule type" value="Genomic_DNA"/>
</dbReference>
<protein>
    <submittedName>
        <fullName evidence="1">Uncharacterized protein</fullName>
    </submittedName>
</protein>
<evidence type="ECO:0000313" key="2">
    <source>
        <dbReference type="Proteomes" id="UP000271889"/>
    </source>
</evidence>
<dbReference type="OrthoDB" id="9970333at2759"/>
<gene>
    <name evidence="1" type="ORF">CGOC_LOCUS10967</name>
</gene>
<dbReference type="AlphaFoldDB" id="A0A3P7MWU4"/>
<proteinExistence type="predicted"/>
<keyword evidence="2" id="KW-1185">Reference proteome</keyword>
<sequence length="117" mass="13477">MIASAPTCSEELFDCEKPSDFCDDSYDNQDRMEKLENCVMQGETRLSRNRGCYLCGLVRAEDESRWGSMNHRQNLVFMSCLISCGIIKAEVAKEVFHRIGSGRKRLCKLHYIQAVRF</sequence>